<keyword evidence="3" id="KW-1185">Reference proteome</keyword>
<evidence type="ECO:0008006" key="4">
    <source>
        <dbReference type="Google" id="ProtNLM"/>
    </source>
</evidence>
<feature type="transmembrane region" description="Helical" evidence="1">
    <location>
        <begin position="45"/>
        <end position="68"/>
    </location>
</feature>
<feature type="transmembrane region" description="Helical" evidence="1">
    <location>
        <begin position="289"/>
        <end position="308"/>
    </location>
</feature>
<keyword evidence="1" id="KW-0812">Transmembrane</keyword>
<dbReference type="InterPro" id="IPR050623">
    <property type="entry name" value="Glucan_succinyl_AcylTrfase"/>
</dbReference>
<dbReference type="PANTHER" id="PTHR36927">
    <property type="entry name" value="BLR4337 PROTEIN"/>
    <property type="match status" value="1"/>
</dbReference>
<feature type="transmembrane region" description="Helical" evidence="1">
    <location>
        <begin position="226"/>
        <end position="243"/>
    </location>
</feature>
<evidence type="ECO:0000313" key="2">
    <source>
        <dbReference type="EMBL" id="MBC9931229.1"/>
    </source>
</evidence>
<keyword evidence="1" id="KW-1133">Transmembrane helix</keyword>
<evidence type="ECO:0000256" key="1">
    <source>
        <dbReference type="SAM" id="Phobius"/>
    </source>
</evidence>
<dbReference type="RefSeq" id="WP_188088265.1">
    <property type="nucleotide sequence ID" value="NZ_JACVFC010000001.1"/>
</dbReference>
<comment type="caution">
    <text evidence="2">The sequence shown here is derived from an EMBL/GenBank/DDBJ whole genome shotgun (WGS) entry which is preliminary data.</text>
</comment>
<feature type="transmembrane region" description="Helical" evidence="1">
    <location>
        <begin position="80"/>
        <end position="101"/>
    </location>
</feature>
<dbReference type="EMBL" id="JACVFC010000001">
    <property type="protein sequence ID" value="MBC9931229.1"/>
    <property type="molecule type" value="Genomic_DNA"/>
</dbReference>
<feature type="transmembrane region" description="Helical" evidence="1">
    <location>
        <begin position="171"/>
        <end position="190"/>
    </location>
</feature>
<feature type="transmembrane region" description="Helical" evidence="1">
    <location>
        <begin position="196"/>
        <end position="214"/>
    </location>
</feature>
<sequence length="372" mass="42650">MQTKSCRLVYLDWLRVVAISGIFLFTAARPFTQHATGAAPEKIDYMLNSSCIPLLFFISGAAAVHMALKRSRTKMILLWIRRLLAPIITGLFLLLPPLIYLDQQKTGHHFWSYYAIAIRLALHPANWHHLWVIICLALNMMLMIPLFRWQRTASARRFQQRLLWFAAGKRIFLLLLPVAVTFIAGLLLGYPGYILVILYWWLLLLLGYCCMLQPALMNSLQRNRRCSFILLLVAVSLVIAGHRCHTGPLVAVFVEPVHAGLWVFCLTGYGKKYLDQDLPIRHYANLFAWPFYLLQQPLVVIIAAFVMHREYPPALGYTFVVLSTYLFALLIFHLLIKPFVLTRFFFGVKPGTPPITTGKVVKVPTPPSDFFY</sequence>
<evidence type="ECO:0000313" key="3">
    <source>
        <dbReference type="Proteomes" id="UP000659124"/>
    </source>
</evidence>
<feature type="transmembrane region" description="Helical" evidence="1">
    <location>
        <begin position="314"/>
        <end position="336"/>
    </location>
</feature>
<name>A0ABR7TP70_9BACT</name>
<protein>
    <recommendedName>
        <fullName evidence="4">Acyltransferase family protein</fullName>
    </recommendedName>
</protein>
<organism evidence="2 3">
    <name type="scientific">Chitinophaga qingshengii</name>
    <dbReference type="NCBI Taxonomy" id="1569794"/>
    <lineage>
        <taxon>Bacteria</taxon>
        <taxon>Pseudomonadati</taxon>
        <taxon>Bacteroidota</taxon>
        <taxon>Chitinophagia</taxon>
        <taxon>Chitinophagales</taxon>
        <taxon>Chitinophagaceae</taxon>
        <taxon>Chitinophaga</taxon>
    </lineage>
</organism>
<reference evidence="2 3" key="1">
    <citation type="submission" date="2020-09" db="EMBL/GenBank/DDBJ databases">
        <title>Genome sequences of type strains of Chitinophaga qingshengii and Chitinophaga varians.</title>
        <authorList>
            <person name="Kittiwongwattana C."/>
        </authorList>
    </citation>
    <scope>NUCLEOTIDE SEQUENCE [LARGE SCALE GENOMIC DNA]</scope>
    <source>
        <strain evidence="2 3">JCM 30026</strain>
    </source>
</reference>
<feature type="transmembrane region" description="Helical" evidence="1">
    <location>
        <begin position="249"/>
        <end position="269"/>
    </location>
</feature>
<keyword evidence="1" id="KW-0472">Membrane</keyword>
<proteinExistence type="predicted"/>
<feature type="transmembrane region" description="Helical" evidence="1">
    <location>
        <begin position="130"/>
        <end position="150"/>
    </location>
</feature>
<accession>A0ABR7TP70</accession>
<gene>
    <name evidence="2" type="ORF">ICL07_12640</name>
</gene>
<feature type="transmembrane region" description="Helical" evidence="1">
    <location>
        <begin position="7"/>
        <end position="25"/>
    </location>
</feature>
<dbReference type="PANTHER" id="PTHR36927:SF3">
    <property type="entry name" value="GLUCANS BIOSYNTHESIS PROTEIN C"/>
    <property type="match status" value="1"/>
</dbReference>
<dbReference type="Proteomes" id="UP000659124">
    <property type="component" value="Unassembled WGS sequence"/>
</dbReference>